<evidence type="ECO:0000313" key="3">
    <source>
        <dbReference type="Proteomes" id="UP000291822"/>
    </source>
</evidence>
<accession>A0A4R0YJY9</accession>
<evidence type="ECO:0000313" key="2">
    <source>
        <dbReference type="EMBL" id="TCI08821.1"/>
    </source>
</evidence>
<sequence length="156" mass="17138">MVTGLCLLVALVRPAFAVQPQIAVITAPRGPHVALDRDTLRNIYLKRIFVDQDGQRLTPVNLPMDSPLRDAFARSVIHMPDTNLQDYWEREYFQGVSPPYVLGSQEAVVRFVALTPGAIGYVAACHVDATVHVVLLITLPPRAVDDISACPERLGP</sequence>
<keyword evidence="1" id="KW-0732">Signal</keyword>
<dbReference type="Gene3D" id="3.40.190.10">
    <property type="entry name" value="Periplasmic binding protein-like II"/>
    <property type="match status" value="1"/>
</dbReference>
<dbReference type="Proteomes" id="UP000291822">
    <property type="component" value="Unassembled WGS sequence"/>
</dbReference>
<comment type="caution">
    <text evidence="2">The sequence shown here is derived from an EMBL/GenBank/DDBJ whole genome shotgun (WGS) entry which is preliminary data.</text>
</comment>
<feature type="signal peptide" evidence="1">
    <location>
        <begin position="1"/>
        <end position="17"/>
    </location>
</feature>
<proteinExistence type="predicted"/>
<gene>
    <name evidence="2" type="ORF">EZM97_21445</name>
</gene>
<evidence type="ECO:0000256" key="1">
    <source>
        <dbReference type="SAM" id="SignalP"/>
    </source>
</evidence>
<dbReference type="SUPFAM" id="SSF53850">
    <property type="entry name" value="Periplasmic binding protein-like II"/>
    <property type="match status" value="1"/>
</dbReference>
<feature type="chain" id="PRO_5020644582" evidence="1">
    <location>
        <begin position="18"/>
        <end position="156"/>
    </location>
</feature>
<dbReference type="EMBL" id="SJTG01000003">
    <property type="protein sequence ID" value="TCI08821.1"/>
    <property type="molecule type" value="Genomic_DNA"/>
</dbReference>
<protein>
    <submittedName>
        <fullName evidence="2">Uncharacterized protein</fullName>
    </submittedName>
</protein>
<organism evidence="2 3">
    <name type="scientific">Dyella soli</name>
    <dbReference type="NCBI Taxonomy" id="522319"/>
    <lineage>
        <taxon>Bacteria</taxon>
        <taxon>Pseudomonadati</taxon>
        <taxon>Pseudomonadota</taxon>
        <taxon>Gammaproteobacteria</taxon>
        <taxon>Lysobacterales</taxon>
        <taxon>Rhodanobacteraceae</taxon>
        <taxon>Dyella</taxon>
    </lineage>
</organism>
<dbReference type="AlphaFoldDB" id="A0A4R0YJY9"/>
<name>A0A4R0YJY9_9GAMM</name>
<reference evidence="2 3" key="1">
    <citation type="submission" date="2019-02" db="EMBL/GenBank/DDBJ databases">
        <title>Dyella amyloliquefaciens sp. nov., isolated from forest soil.</title>
        <authorList>
            <person name="Gao Z.-H."/>
            <person name="Qiu L.-H."/>
        </authorList>
    </citation>
    <scope>NUCLEOTIDE SEQUENCE [LARGE SCALE GENOMIC DNA]</scope>
    <source>
        <strain evidence="2 3">KACC 12747</strain>
    </source>
</reference>
<dbReference type="RefSeq" id="WP_131410618.1">
    <property type="nucleotide sequence ID" value="NZ_SJTG01000003.1"/>
</dbReference>
<keyword evidence="3" id="KW-1185">Reference proteome</keyword>